<proteinExistence type="predicted"/>
<gene>
    <name evidence="1" type="ORF">ESP70_013125</name>
</gene>
<protein>
    <submittedName>
        <fullName evidence="1">Uncharacterized protein</fullName>
    </submittedName>
</protein>
<comment type="caution">
    <text evidence="1">The sequence shown here is derived from an EMBL/GenBank/DDBJ whole genome shotgun (WGS) entry which is preliminary data.</text>
</comment>
<dbReference type="Proteomes" id="UP000380867">
    <property type="component" value="Unassembled WGS sequence"/>
</dbReference>
<keyword evidence="2" id="KW-1185">Reference proteome</keyword>
<dbReference type="Pfam" id="PF14350">
    <property type="entry name" value="Beta_protein"/>
    <property type="match status" value="1"/>
</dbReference>
<dbReference type="InterPro" id="IPR025683">
    <property type="entry name" value="Protein_beta"/>
</dbReference>
<dbReference type="AlphaFoldDB" id="A0A5M4F9U9"/>
<accession>A0A5M4F9U9</accession>
<dbReference type="OrthoDB" id="4764243at2"/>
<sequence>MSKGGRVRYSPVLKAKAAELSVITTESLKSSIEPVFELLPGQAPSPPRPGQPTAIAKSTLTETRHFLDAIDQLWGGRYYADVRHLVSSEHGLEAWWAFINAGFALSRPVAWPVPVVALDDVVDIGQAFALAATCADGLAIRIKMPVAPSSNLPDTLMGVSARTGLAVDRIDLILDWSNEVENYPLDLLEHQTAQLIARLVEKVRRISVIGTLDDSDVAGAGSWTRDRREWWTWLRLRDAGWDVDFGDYALFAPKPPGFGRPTYGHLRYSYGDKVRIDRFDSRSAGSLKAAFTECCRNLHASGAFCGGDHCDSDRRIASIVGGESSTGGAGQWREISFRHHIRLVDDQLSTPQASPVPGTP</sequence>
<evidence type="ECO:0000313" key="1">
    <source>
        <dbReference type="EMBL" id="KAA1395114.1"/>
    </source>
</evidence>
<dbReference type="EMBL" id="SDPQ02000003">
    <property type="protein sequence ID" value="KAA1395114.1"/>
    <property type="molecule type" value="Genomic_DNA"/>
</dbReference>
<reference evidence="1" key="1">
    <citation type="submission" date="2019-09" db="EMBL/GenBank/DDBJ databases">
        <authorList>
            <person name="Li J."/>
        </authorList>
    </citation>
    <scope>NUCLEOTIDE SEQUENCE [LARGE SCALE GENOMIC DNA]</scope>
    <source>
        <strain evidence="1">JCM 14732</strain>
    </source>
</reference>
<organism evidence="1 2">
    <name type="scientific">Aeromicrobium ginsengisoli</name>
    <dbReference type="NCBI Taxonomy" id="363867"/>
    <lineage>
        <taxon>Bacteria</taxon>
        <taxon>Bacillati</taxon>
        <taxon>Actinomycetota</taxon>
        <taxon>Actinomycetes</taxon>
        <taxon>Propionibacteriales</taxon>
        <taxon>Nocardioidaceae</taxon>
        <taxon>Aeromicrobium</taxon>
    </lineage>
</organism>
<evidence type="ECO:0000313" key="2">
    <source>
        <dbReference type="Proteomes" id="UP000380867"/>
    </source>
</evidence>
<name>A0A5M4F9U9_9ACTN</name>